<dbReference type="AlphaFoldDB" id="A0A814J594"/>
<dbReference type="PANTHER" id="PTHR45641:SF19">
    <property type="entry name" value="NEPHROCYSTIN-3"/>
    <property type="match status" value="1"/>
</dbReference>
<sequence>MLDESTIKDETRVTLYYNIAMINFEQGRDSMALMYFQKAENLISARVFDTEPLIPQSLYSSSTVPPRIHILNNMACLYQKNGDPESALLYFAKALNDERSDRINKATVCDNIGLLYYSKGDYETALQHLSQALELAQDHSSLAKFKQHYDAVKRHLLSKNISDGKK</sequence>
<dbReference type="Pfam" id="PF13181">
    <property type="entry name" value="TPR_8"/>
    <property type="match status" value="1"/>
</dbReference>
<evidence type="ECO:0000256" key="1">
    <source>
        <dbReference type="ARBA" id="ARBA00022737"/>
    </source>
</evidence>
<keyword evidence="2 3" id="KW-0802">TPR repeat</keyword>
<evidence type="ECO:0000313" key="4">
    <source>
        <dbReference type="EMBL" id="CAF1033538.1"/>
    </source>
</evidence>
<accession>A0A814J594</accession>
<organism evidence="4 5">
    <name type="scientific">Rotaria sordida</name>
    <dbReference type="NCBI Taxonomy" id="392033"/>
    <lineage>
        <taxon>Eukaryota</taxon>
        <taxon>Metazoa</taxon>
        <taxon>Spiralia</taxon>
        <taxon>Gnathifera</taxon>
        <taxon>Rotifera</taxon>
        <taxon>Eurotatoria</taxon>
        <taxon>Bdelloidea</taxon>
        <taxon>Philodinida</taxon>
        <taxon>Philodinidae</taxon>
        <taxon>Rotaria</taxon>
    </lineage>
</organism>
<dbReference type="PROSITE" id="PS50005">
    <property type="entry name" value="TPR"/>
    <property type="match status" value="1"/>
</dbReference>
<dbReference type="InterPro" id="IPR011990">
    <property type="entry name" value="TPR-like_helical_dom_sf"/>
</dbReference>
<keyword evidence="1" id="KW-0677">Repeat</keyword>
<dbReference type="SUPFAM" id="SSF48452">
    <property type="entry name" value="TPR-like"/>
    <property type="match status" value="1"/>
</dbReference>
<dbReference type="PANTHER" id="PTHR45641">
    <property type="entry name" value="TETRATRICOPEPTIDE REPEAT PROTEIN (AFU_ORTHOLOGUE AFUA_6G03870)"/>
    <property type="match status" value="1"/>
</dbReference>
<dbReference type="Gene3D" id="1.25.40.10">
    <property type="entry name" value="Tetratricopeptide repeat domain"/>
    <property type="match status" value="1"/>
</dbReference>
<dbReference type="Pfam" id="PF13424">
    <property type="entry name" value="TPR_12"/>
    <property type="match status" value="1"/>
</dbReference>
<dbReference type="EMBL" id="CAJNOL010000371">
    <property type="protein sequence ID" value="CAF1033538.1"/>
    <property type="molecule type" value="Genomic_DNA"/>
</dbReference>
<dbReference type="SMART" id="SM00028">
    <property type="entry name" value="TPR"/>
    <property type="match status" value="3"/>
</dbReference>
<dbReference type="PROSITE" id="PS50293">
    <property type="entry name" value="TPR_REGION"/>
    <property type="match status" value="1"/>
</dbReference>
<protein>
    <submittedName>
        <fullName evidence="4">Uncharacterized protein</fullName>
    </submittedName>
</protein>
<dbReference type="InterPro" id="IPR019734">
    <property type="entry name" value="TPR_rpt"/>
</dbReference>
<name>A0A814J594_9BILA</name>
<comment type="caution">
    <text evidence="4">The sequence shown here is derived from an EMBL/GenBank/DDBJ whole genome shotgun (WGS) entry which is preliminary data.</text>
</comment>
<proteinExistence type="predicted"/>
<feature type="repeat" description="TPR" evidence="3">
    <location>
        <begin position="106"/>
        <end position="139"/>
    </location>
</feature>
<keyword evidence="5" id="KW-1185">Reference proteome</keyword>
<gene>
    <name evidence="4" type="ORF">JXQ802_LOCUS15769</name>
</gene>
<dbReference type="Proteomes" id="UP000663870">
    <property type="component" value="Unassembled WGS sequence"/>
</dbReference>
<evidence type="ECO:0000256" key="3">
    <source>
        <dbReference type="PROSITE-ProRule" id="PRU00339"/>
    </source>
</evidence>
<evidence type="ECO:0000313" key="5">
    <source>
        <dbReference type="Proteomes" id="UP000663870"/>
    </source>
</evidence>
<evidence type="ECO:0000256" key="2">
    <source>
        <dbReference type="ARBA" id="ARBA00022803"/>
    </source>
</evidence>
<reference evidence="4" key="1">
    <citation type="submission" date="2021-02" db="EMBL/GenBank/DDBJ databases">
        <authorList>
            <person name="Nowell W R."/>
        </authorList>
    </citation>
    <scope>NUCLEOTIDE SEQUENCE</scope>
</reference>